<proteinExistence type="predicted"/>
<dbReference type="EMBL" id="JAACJN010000335">
    <property type="protein sequence ID" value="KAF5347502.1"/>
    <property type="molecule type" value="Genomic_DNA"/>
</dbReference>
<name>A0A8H5FSU5_9AGAR</name>
<evidence type="ECO:0000313" key="3">
    <source>
        <dbReference type="Proteomes" id="UP000518752"/>
    </source>
</evidence>
<gene>
    <name evidence="2" type="ORF">D9757_014322</name>
</gene>
<evidence type="ECO:0000313" key="2">
    <source>
        <dbReference type="EMBL" id="KAF5347502.1"/>
    </source>
</evidence>
<protein>
    <submittedName>
        <fullName evidence="2">Uncharacterized protein</fullName>
    </submittedName>
</protein>
<organism evidence="2 3">
    <name type="scientific">Collybiopsis confluens</name>
    <dbReference type="NCBI Taxonomy" id="2823264"/>
    <lineage>
        <taxon>Eukaryota</taxon>
        <taxon>Fungi</taxon>
        <taxon>Dikarya</taxon>
        <taxon>Basidiomycota</taxon>
        <taxon>Agaricomycotina</taxon>
        <taxon>Agaricomycetes</taxon>
        <taxon>Agaricomycetidae</taxon>
        <taxon>Agaricales</taxon>
        <taxon>Marasmiineae</taxon>
        <taxon>Omphalotaceae</taxon>
        <taxon>Collybiopsis</taxon>
    </lineage>
</organism>
<feature type="region of interest" description="Disordered" evidence="1">
    <location>
        <begin position="1"/>
        <end position="32"/>
    </location>
</feature>
<keyword evidence="3" id="KW-1185">Reference proteome</keyword>
<comment type="caution">
    <text evidence="2">The sequence shown here is derived from an EMBL/GenBank/DDBJ whole genome shotgun (WGS) entry which is preliminary data.</text>
</comment>
<evidence type="ECO:0000256" key="1">
    <source>
        <dbReference type="SAM" id="MobiDB-lite"/>
    </source>
</evidence>
<reference evidence="2 3" key="1">
    <citation type="journal article" date="2020" name="ISME J.">
        <title>Uncovering the hidden diversity of litter-decomposition mechanisms in mushroom-forming fungi.</title>
        <authorList>
            <person name="Floudas D."/>
            <person name="Bentzer J."/>
            <person name="Ahren D."/>
            <person name="Johansson T."/>
            <person name="Persson P."/>
            <person name="Tunlid A."/>
        </authorList>
    </citation>
    <scope>NUCLEOTIDE SEQUENCE [LARGE SCALE GENOMIC DNA]</scope>
    <source>
        <strain evidence="2 3">CBS 406.79</strain>
    </source>
</reference>
<dbReference type="AlphaFoldDB" id="A0A8H5FSU5"/>
<accession>A0A8H5FSU5</accession>
<sequence length="99" mass="10805">MPKERLARSTLSQPLTTPVPPSDYSEPGIPPTSSTVVAVGGFRLIKIRTLHARPHLTPSSSMTFRDQTQLKYANTRTLLNVRLSTDTSFYASSTSNGQA</sequence>
<dbReference type="Proteomes" id="UP000518752">
    <property type="component" value="Unassembled WGS sequence"/>
</dbReference>